<proteinExistence type="inferred from homology"/>
<keyword evidence="3" id="KW-0472">Membrane</keyword>
<evidence type="ECO:0000313" key="5">
    <source>
        <dbReference type="Proteomes" id="UP000296469"/>
    </source>
</evidence>
<gene>
    <name evidence="4" type="ORF">E5225_08465</name>
</gene>
<dbReference type="EMBL" id="CP039291">
    <property type="protein sequence ID" value="QCB93588.1"/>
    <property type="molecule type" value="Genomic_DNA"/>
</dbReference>
<keyword evidence="3" id="KW-1133">Transmembrane helix</keyword>
<dbReference type="InterPro" id="IPR010273">
    <property type="entry name" value="DUF881"/>
</dbReference>
<keyword evidence="3" id="KW-0812">Transmembrane</keyword>
<dbReference type="OrthoDB" id="3218134at2"/>
<keyword evidence="5" id="KW-1185">Reference proteome</keyword>
<evidence type="ECO:0000256" key="2">
    <source>
        <dbReference type="SAM" id="MobiDB-lite"/>
    </source>
</evidence>
<feature type="region of interest" description="Disordered" evidence="2">
    <location>
        <begin position="282"/>
        <end position="302"/>
    </location>
</feature>
<accession>A0A4P7SIV1</accession>
<sequence>MNRRHSEPGPRRAADASMTLINETYRRPLDPGYQEVADRRRAGTAPRRTVRGGAALLVLAVALGAFATSAATALRRPPPAVLEARALLETEIRERIDRAELLRDANALLAAEVTGLQTAAASSEDPALLAQLQQDAVPGGRVPVVGPGLQIVLTDWVPGPGEQENPDNRVQDVDLQLLANGLWAAGAEAIAINGARLTSTTAIRSAGAAVLVDLRPLGSPYTVEAIGDAAGLQTGLARGVAGQRLASLRQQFRIGVEVTPEKDLELPAAGSATLRSARVLGDAGATGTVPDPTARSTAGAAARGSAADALGPVLRDVAVSSGPDGGERS</sequence>
<feature type="transmembrane region" description="Helical" evidence="3">
    <location>
        <begin position="54"/>
        <end position="74"/>
    </location>
</feature>
<evidence type="ECO:0000313" key="4">
    <source>
        <dbReference type="EMBL" id="QCB93588.1"/>
    </source>
</evidence>
<dbReference type="AlphaFoldDB" id="A0A4P7SIV1"/>
<organism evidence="4 5">
    <name type="scientific">Cellulomonas shaoxiangyii</name>
    <dbReference type="NCBI Taxonomy" id="2566013"/>
    <lineage>
        <taxon>Bacteria</taxon>
        <taxon>Bacillati</taxon>
        <taxon>Actinomycetota</taxon>
        <taxon>Actinomycetes</taxon>
        <taxon>Micrococcales</taxon>
        <taxon>Cellulomonadaceae</taxon>
        <taxon>Cellulomonas</taxon>
    </lineage>
</organism>
<reference evidence="4 5" key="1">
    <citation type="submission" date="2019-04" db="EMBL/GenBank/DDBJ databases">
        <title>Isolation and identification of Cellulomonas shaoxiangyii sp. Nov. isolated from feces of the Tibetan antelopes (Pantholops hodgsonii) in the Qinghai-Tibet plateau of China.</title>
        <authorList>
            <person name="Tian Z."/>
        </authorList>
    </citation>
    <scope>NUCLEOTIDE SEQUENCE [LARGE SCALE GENOMIC DNA]</scope>
    <source>
        <strain evidence="4 5">Z28</strain>
    </source>
</reference>
<comment type="similarity">
    <text evidence="1">Belongs to the UPF0749 family.</text>
</comment>
<dbReference type="RefSeq" id="WP_135972762.1">
    <property type="nucleotide sequence ID" value="NZ_CP039291.1"/>
</dbReference>
<dbReference type="GO" id="GO:0005886">
    <property type="term" value="C:plasma membrane"/>
    <property type="evidence" value="ECO:0007669"/>
    <property type="project" value="TreeGrafter"/>
</dbReference>
<evidence type="ECO:0000256" key="3">
    <source>
        <dbReference type="SAM" id="Phobius"/>
    </source>
</evidence>
<dbReference type="Proteomes" id="UP000296469">
    <property type="component" value="Chromosome"/>
</dbReference>
<dbReference type="KEGG" id="celz:E5225_08465"/>
<dbReference type="PANTHER" id="PTHR37313">
    <property type="entry name" value="UPF0749 PROTEIN RV1825"/>
    <property type="match status" value="1"/>
</dbReference>
<protein>
    <submittedName>
        <fullName evidence="4">DUF881 domain-containing protein</fullName>
    </submittedName>
</protein>
<dbReference type="PANTHER" id="PTHR37313:SF1">
    <property type="entry name" value="UPF0749 PROTEIN RV1823"/>
    <property type="match status" value="1"/>
</dbReference>
<feature type="compositionally biased region" description="Low complexity" evidence="2">
    <location>
        <begin position="293"/>
        <end position="302"/>
    </location>
</feature>
<evidence type="ECO:0000256" key="1">
    <source>
        <dbReference type="ARBA" id="ARBA00009108"/>
    </source>
</evidence>
<name>A0A4P7SIV1_9CELL</name>
<dbReference type="Gene3D" id="3.30.70.1880">
    <property type="entry name" value="Protein of unknown function DUF881"/>
    <property type="match status" value="1"/>
</dbReference>
<dbReference type="Pfam" id="PF05949">
    <property type="entry name" value="DUF881"/>
    <property type="match status" value="1"/>
</dbReference>